<dbReference type="SMART" id="SM00382">
    <property type="entry name" value="AAA"/>
    <property type="match status" value="1"/>
</dbReference>
<name>A0A368XHM8_9BURK</name>
<gene>
    <name evidence="6" type="ORF">DES41_11050</name>
</gene>
<dbReference type="NCBIfam" id="NF008653">
    <property type="entry name" value="PRK11650.1"/>
    <property type="match status" value="1"/>
</dbReference>
<protein>
    <submittedName>
        <fullName evidence="6">Carbohydrate ABC transporter ATP-binding protein (CUT1 family)</fullName>
    </submittedName>
</protein>
<accession>A0A368XHM8</accession>
<dbReference type="GO" id="GO:0008643">
    <property type="term" value="P:carbohydrate transport"/>
    <property type="evidence" value="ECO:0007669"/>
    <property type="project" value="InterPro"/>
</dbReference>
<dbReference type="InterPro" id="IPR003439">
    <property type="entry name" value="ABC_transporter-like_ATP-bd"/>
</dbReference>
<evidence type="ECO:0000313" key="7">
    <source>
        <dbReference type="Proteomes" id="UP000252884"/>
    </source>
</evidence>
<dbReference type="AlphaFoldDB" id="A0A368XHM8"/>
<feature type="domain" description="ABC transporter" evidence="5">
    <location>
        <begin position="4"/>
        <end position="234"/>
    </location>
</feature>
<organism evidence="6 7">
    <name type="scientific">Pseudorhodoferax soli</name>
    <dbReference type="NCBI Taxonomy" id="545864"/>
    <lineage>
        <taxon>Bacteria</taxon>
        <taxon>Pseudomonadati</taxon>
        <taxon>Pseudomonadota</taxon>
        <taxon>Betaproteobacteria</taxon>
        <taxon>Burkholderiales</taxon>
        <taxon>Comamonadaceae</taxon>
    </lineage>
</organism>
<dbReference type="Gene3D" id="2.40.50.140">
    <property type="entry name" value="Nucleic acid-binding proteins"/>
    <property type="match status" value="1"/>
</dbReference>
<dbReference type="SUPFAM" id="SSF52540">
    <property type="entry name" value="P-loop containing nucleoside triphosphate hydrolases"/>
    <property type="match status" value="1"/>
</dbReference>
<comment type="caution">
    <text evidence="6">The sequence shown here is derived from an EMBL/GenBank/DDBJ whole genome shotgun (WGS) entry which is preliminary data.</text>
</comment>
<dbReference type="PROSITE" id="PS00211">
    <property type="entry name" value="ABC_TRANSPORTER_1"/>
    <property type="match status" value="1"/>
</dbReference>
<keyword evidence="2" id="KW-1003">Cell membrane</keyword>
<dbReference type="PROSITE" id="PS50893">
    <property type="entry name" value="ABC_TRANSPORTER_2"/>
    <property type="match status" value="1"/>
</dbReference>
<proteinExistence type="predicted"/>
<evidence type="ECO:0000256" key="1">
    <source>
        <dbReference type="ARBA" id="ARBA00022448"/>
    </source>
</evidence>
<keyword evidence="1" id="KW-0813">Transport</keyword>
<dbReference type="PANTHER" id="PTHR43875:SF10">
    <property type="entry name" value="BLL2173 PROTEIN"/>
    <property type="match status" value="1"/>
</dbReference>
<dbReference type="Gene3D" id="2.40.50.100">
    <property type="match status" value="1"/>
</dbReference>
<evidence type="ECO:0000256" key="4">
    <source>
        <dbReference type="ARBA" id="ARBA00022840"/>
    </source>
</evidence>
<sequence>MASVTLSGITKSFAETQVIKGVDIAIGDGEFAVFVGPSGCGKSTLLRMIAGLDAPTTGEIRIANTVVNDLPPKQREVSMVFQTYALYPHMTVRENMGFGLMIAGTAAQAIASKVAGAARMLGLDALLDRLPKQLSGGQRQRVAMGRAMVRDPKVFLFDEPLSNLDAKLRVQMRTEIRALHQRLKTTSIYVTHDQVEAMTMADRIVVLRDGKVEQIGTPVELYDRPGNAFVATFIGSPSMNLLPATVQGGSAGTPGGAVPLPAPAQALEGRKVLLGLRPEHLRVQPAGTPGIGCEVKVVEFSGADTLLACESHGQSVQALVHDRLMVKPGDMISLAIAPEHVHLFDAGTQQRL</sequence>
<dbReference type="Gene3D" id="3.40.50.300">
    <property type="entry name" value="P-loop containing nucleotide triphosphate hydrolases"/>
    <property type="match status" value="1"/>
</dbReference>
<dbReference type="EMBL" id="QPJK01000010">
    <property type="protein sequence ID" value="RCW66686.1"/>
    <property type="molecule type" value="Genomic_DNA"/>
</dbReference>
<dbReference type="GO" id="GO:0016887">
    <property type="term" value="F:ATP hydrolysis activity"/>
    <property type="evidence" value="ECO:0007669"/>
    <property type="project" value="InterPro"/>
</dbReference>
<evidence type="ECO:0000313" key="6">
    <source>
        <dbReference type="EMBL" id="RCW66686.1"/>
    </source>
</evidence>
<dbReference type="InterPro" id="IPR027417">
    <property type="entry name" value="P-loop_NTPase"/>
</dbReference>
<dbReference type="InterPro" id="IPR015855">
    <property type="entry name" value="ABC_transpr_MalK-like"/>
</dbReference>
<keyword evidence="2" id="KW-0472">Membrane</keyword>
<evidence type="ECO:0000259" key="5">
    <source>
        <dbReference type="PROSITE" id="PS50893"/>
    </source>
</evidence>
<dbReference type="RefSeq" id="WP_114471208.1">
    <property type="nucleotide sequence ID" value="NZ_QPJK01000010.1"/>
</dbReference>
<dbReference type="InterPro" id="IPR012340">
    <property type="entry name" value="NA-bd_OB-fold"/>
</dbReference>
<dbReference type="InterPro" id="IPR040582">
    <property type="entry name" value="OB_MalK-like"/>
</dbReference>
<evidence type="ECO:0000256" key="3">
    <source>
        <dbReference type="ARBA" id="ARBA00022741"/>
    </source>
</evidence>
<dbReference type="GO" id="GO:0005524">
    <property type="term" value="F:ATP binding"/>
    <property type="evidence" value="ECO:0007669"/>
    <property type="project" value="UniProtKB-KW"/>
</dbReference>
<dbReference type="CDD" id="cd03301">
    <property type="entry name" value="ABC_MalK_N"/>
    <property type="match status" value="1"/>
</dbReference>
<dbReference type="InterPro" id="IPR008995">
    <property type="entry name" value="Mo/tungstate-bd_C_term_dom"/>
</dbReference>
<dbReference type="InterPro" id="IPR017871">
    <property type="entry name" value="ABC_transporter-like_CS"/>
</dbReference>
<dbReference type="Proteomes" id="UP000252884">
    <property type="component" value="Unassembled WGS sequence"/>
</dbReference>
<dbReference type="FunFam" id="3.40.50.300:FF:000042">
    <property type="entry name" value="Maltose/maltodextrin ABC transporter, ATP-binding protein"/>
    <property type="match status" value="1"/>
</dbReference>
<reference evidence="6 7" key="1">
    <citation type="submission" date="2018-07" db="EMBL/GenBank/DDBJ databases">
        <title>Genomic Encyclopedia of Type Strains, Phase IV (KMG-IV): sequencing the most valuable type-strain genomes for metagenomic binning, comparative biology and taxonomic classification.</title>
        <authorList>
            <person name="Goeker M."/>
        </authorList>
    </citation>
    <scope>NUCLEOTIDE SEQUENCE [LARGE SCALE GENOMIC DNA]</scope>
    <source>
        <strain evidence="6 7">DSM 21634</strain>
    </source>
</reference>
<dbReference type="OrthoDB" id="5298774at2"/>
<dbReference type="InterPro" id="IPR047641">
    <property type="entry name" value="ABC_transpr_MalK/UgpC-like"/>
</dbReference>
<dbReference type="GO" id="GO:0140359">
    <property type="term" value="F:ABC-type transporter activity"/>
    <property type="evidence" value="ECO:0007669"/>
    <property type="project" value="InterPro"/>
</dbReference>
<dbReference type="SUPFAM" id="SSF50331">
    <property type="entry name" value="MOP-like"/>
    <property type="match status" value="1"/>
</dbReference>
<dbReference type="InterPro" id="IPR003593">
    <property type="entry name" value="AAA+_ATPase"/>
</dbReference>
<keyword evidence="4 6" id="KW-0067">ATP-binding</keyword>
<dbReference type="Pfam" id="PF00005">
    <property type="entry name" value="ABC_tran"/>
    <property type="match status" value="1"/>
</dbReference>
<dbReference type="Pfam" id="PF17912">
    <property type="entry name" value="OB_MalK"/>
    <property type="match status" value="1"/>
</dbReference>
<dbReference type="PANTHER" id="PTHR43875">
    <property type="entry name" value="MALTODEXTRIN IMPORT ATP-BINDING PROTEIN MSMX"/>
    <property type="match status" value="1"/>
</dbReference>
<evidence type="ECO:0000256" key="2">
    <source>
        <dbReference type="ARBA" id="ARBA00022475"/>
    </source>
</evidence>
<keyword evidence="7" id="KW-1185">Reference proteome</keyword>
<dbReference type="GO" id="GO:0055052">
    <property type="term" value="C:ATP-binding cassette (ABC) transporter complex, substrate-binding subunit-containing"/>
    <property type="evidence" value="ECO:0007669"/>
    <property type="project" value="TreeGrafter"/>
</dbReference>
<keyword evidence="3" id="KW-0547">Nucleotide-binding</keyword>